<dbReference type="RefSeq" id="WP_103373323.1">
    <property type="nucleotide sequence ID" value="NZ_BMCF01000009.1"/>
</dbReference>
<sequence length="510" mass="59311">MGSSIILKLLNVTHYYRDKKSKKWYQPFGYDAENIELNNINLHIYQGESLGIIGEPGSSKSLIGRILSGEVKPDKGKVIRKMDVFYADIDDKYLQDISVVDYVSHAVTLFPYKTNTHKVEQVLKYAHIEEQSDTPICELSDEAYARLLFTLSRTSKANIIIFNKILQNLTDEYFEKAIELSNEYINNNLTIVMIDDNVERITKASNYIAWISHGQFRMEGSIKQVIPLFKDHERDRNSLKTDDEKKNFDLDWKENRTRTPELTYNFKRVDRYNHVKPPVVLVRIWIWVSIFILGMVLTALLMFNDIGKIKIGQNEDQASIQNQSKNPYEEKLAYGIVLDDSIKLENMESDKDLKATKYAFITITGENSKSYKVTVDNQSYKVSKKDIRYFDPAGLFEEHSGKSLAPFMSNNYSNYYEFYNSHLHKKHSTVTDSLVPEAGGNDRFIVPITQQPITMIFNDQNKLAGFTIPMKDKEKLKNKFNIDNNFWITKSDEGYFMADFKNNKWIYIEL</sequence>
<keyword evidence="1" id="KW-0472">Membrane</keyword>
<keyword evidence="1" id="KW-1133">Transmembrane helix</keyword>
<dbReference type="EMBL" id="UHDS01000001">
    <property type="protein sequence ID" value="SUM54736.1"/>
    <property type="molecule type" value="Genomic_DNA"/>
</dbReference>
<evidence type="ECO:0000256" key="1">
    <source>
        <dbReference type="SAM" id="Phobius"/>
    </source>
</evidence>
<dbReference type="EMBL" id="PZHR01000016">
    <property type="protein sequence ID" value="PTK59746.1"/>
    <property type="molecule type" value="Genomic_DNA"/>
</dbReference>
<evidence type="ECO:0000313" key="6">
    <source>
        <dbReference type="Proteomes" id="UP000254412"/>
    </source>
</evidence>
<dbReference type="Pfam" id="PF00005">
    <property type="entry name" value="ABC_tran"/>
    <property type="match status" value="1"/>
</dbReference>
<reference evidence="3" key="2">
    <citation type="submission" date="2018-03" db="EMBL/GenBank/DDBJ databases">
        <authorList>
            <person name="Keele B.F."/>
        </authorList>
    </citation>
    <scope>NUCLEOTIDE SEQUENCE</scope>
    <source>
        <strain evidence="3">SNUC 4337</strain>
    </source>
</reference>
<evidence type="ECO:0000313" key="4">
    <source>
        <dbReference type="EMBL" id="SUM54736.1"/>
    </source>
</evidence>
<organism evidence="3 5">
    <name type="scientific">Staphylococcus nepalensis</name>
    <dbReference type="NCBI Taxonomy" id="214473"/>
    <lineage>
        <taxon>Bacteria</taxon>
        <taxon>Bacillati</taxon>
        <taxon>Bacillota</taxon>
        <taxon>Bacilli</taxon>
        <taxon>Bacillales</taxon>
        <taxon>Staphylococcaceae</taxon>
        <taxon>Staphylococcus</taxon>
    </lineage>
</organism>
<dbReference type="Pfam" id="PF22096">
    <property type="entry name" value="TagH_C"/>
    <property type="match status" value="1"/>
</dbReference>
<gene>
    <name evidence="4" type="primary">tagH_1</name>
    <name evidence="3" type="ORF">BUZ61_04730</name>
    <name evidence="4" type="ORF">NCTC13834_01040</name>
</gene>
<protein>
    <submittedName>
        <fullName evidence="3">ABC transporter ATP-binding protein</fullName>
    </submittedName>
    <submittedName>
        <fullName evidence="4">Sugar ABC transporter ATPase</fullName>
        <ecNumber evidence="4">3.6.3.40</ecNumber>
    </submittedName>
</protein>
<dbReference type="SUPFAM" id="SSF52540">
    <property type="entry name" value="P-loop containing nucleoside triphosphate hydrolases"/>
    <property type="match status" value="1"/>
</dbReference>
<dbReference type="InterPro" id="IPR053990">
    <property type="entry name" value="TagH_C"/>
</dbReference>
<dbReference type="InterPro" id="IPR003439">
    <property type="entry name" value="ABC_transporter-like_ATP-bd"/>
</dbReference>
<keyword evidence="3" id="KW-0067">ATP-binding</keyword>
<dbReference type="PROSITE" id="PS50893">
    <property type="entry name" value="ABC_TRANSPORTER_2"/>
    <property type="match status" value="1"/>
</dbReference>
<reference evidence="4 6" key="3">
    <citation type="submission" date="2018-06" db="EMBL/GenBank/DDBJ databases">
        <authorList>
            <consortium name="Pathogen Informatics"/>
            <person name="Doyle S."/>
        </authorList>
    </citation>
    <scope>NUCLEOTIDE SEQUENCE [LARGE SCALE GENOMIC DNA]</scope>
    <source>
        <strain evidence="4 6">NCTC13834</strain>
    </source>
</reference>
<dbReference type="Pfam" id="PF22269">
    <property type="entry name" value="TagH_SH3-like"/>
    <property type="match status" value="1"/>
</dbReference>
<keyword evidence="1" id="KW-0812">Transmembrane</keyword>
<proteinExistence type="predicted"/>
<dbReference type="Proteomes" id="UP000240400">
    <property type="component" value="Unassembled WGS sequence"/>
</dbReference>
<feature type="domain" description="ABC transporter" evidence="2">
    <location>
        <begin position="7"/>
        <end position="238"/>
    </location>
</feature>
<dbReference type="PANTHER" id="PTHR46743">
    <property type="entry name" value="TEICHOIC ACIDS EXPORT ATP-BINDING PROTEIN TAGH"/>
    <property type="match status" value="1"/>
</dbReference>
<dbReference type="AlphaFoldDB" id="A0A2T4SC51"/>
<dbReference type="InterPro" id="IPR053989">
    <property type="entry name" value="TagH_SH3-like"/>
</dbReference>
<name>A0A2T4SC51_9STAP</name>
<dbReference type="GO" id="GO:0016887">
    <property type="term" value="F:ATP hydrolysis activity"/>
    <property type="evidence" value="ECO:0007669"/>
    <property type="project" value="InterPro"/>
</dbReference>
<keyword evidence="4" id="KW-0378">Hydrolase</keyword>
<dbReference type="GO" id="GO:0005524">
    <property type="term" value="F:ATP binding"/>
    <property type="evidence" value="ECO:0007669"/>
    <property type="project" value="UniProtKB-KW"/>
</dbReference>
<reference evidence="3 5" key="1">
    <citation type="journal article" date="2016" name="Front. Microbiol.">
        <title>Comprehensive Phylogenetic Analysis of Bovine Non-aureus Staphylococci Species Based on Whole-Genome Sequencing.</title>
        <authorList>
            <person name="Naushad S."/>
            <person name="Barkema H.W."/>
            <person name="Luby C."/>
            <person name="Condas L.A."/>
            <person name="Nobrega D.B."/>
            <person name="Carson D.A."/>
            <person name="De Buck J."/>
        </authorList>
    </citation>
    <scope>NUCLEOTIDE SEQUENCE [LARGE SCALE GENOMIC DNA]</scope>
    <source>
        <strain evidence="3 5">SNUC 4337</strain>
    </source>
</reference>
<keyword evidence="3" id="KW-0547">Nucleotide-binding</keyword>
<dbReference type="OrthoDB" id="2385601at2"/>
<dbReference type="InterPro" id="IPR050683">
    <property type="entry name" value="Bact_Polysacc_Export_ATP-bd"/>
</dbReference>
<dbReference type="InterPro" id="IPR027417">
    <property type="entry name" value="P-loop_NTPase"/>
</dbReference>
<evidence type="ECO:0000313" key="3">
    <source>
        <dbReference type="EMBL" id="PTK59746.1"/>
    </source>
</evidence>
<dbReference type="Gene3D" id="3.40.50.300">
    <property type="entry name" value="P-loop containing nucleotide triphosphate hydrolases"/>
    <property type="match status" value="1"/>
</dbReference>
<feature type="transmembrane region" description="Helical" evidence="1">
    <location>
        <begin position="284"/>
        <end position="303"/>
    </location>
</feature>
<accession>A0A2T4SC51</accession>
<evidence type="ECO:0000259" key="2">
    <source>
        <dbReference type="PROSITE" id="PS50893"/>
    </source>
</evidence>
<dbReference type="PANTHER" id="PTHR46743:SF2">
    <property type="entry name" value="TEICHOIC ACIDS EXPORT ATP-BINDING PROTEIN TAGH"/>
    <property type="match status" value="1"/>
</dbReference>
<evidence type="ECO:0000313" key="5">
    <source>
        <dbReference type="Proteomes" id="UP000240400"/>
    </source>
</evidence>
<dbReference type="Proteomes" id="UP000254412">
    <property type="component" value="Unassembled WGS sequence"/>
</dbReference>
<dbReference type="EC" id="3.6.3.40" evidence="4"/>